<dbReference type="InterPro" id="IPR028978">
    <property type="entry name" value="Chorismate_lyase_/UTRA_dom_sf"/>
</dbReference>
<evidence type="ECO:0000256" key="1">
    <source>
        <dbReference type="ARBA" id="ARBA00023015"/>
    </source>
</evidence>
<dbReference type="PANTHER" id="PTHR44846">
    <property type="entry name" value="MANNOSYL-D-GLYCERATE TRANSPORT/METABOLISM SYSTEM REPRESSOR MNGR-RELATED"/>
    <property type="match status" value="1"/>
</dbReference>
<keyword evidence="2" id="KW-0238">DNA-binding</keyword>
<feature type="domain" description="HTH gntR-type" evidence="4">
    <location>
        <begin position="12"/>
        <end position="80"/>
    </location>
</feature>
<dbReference type="CDD" id="cd07377">
    <property type="entry name" value="WHTH_GntR"/>
    <property type="match status" value="1"/>
</dbReference>
<dbReference type="KEGG" id="scia:HUG15_07910"/>
<dbReference type="GO" id="GO:0003700">
    <property type="term" value="F:DNA-binding transcription factor activity"/>
    <property type="evidence" value="ECO:0007669"/>
    <property type="project" value="InterPro"/>
</dbReference>
<evidence type="ECO:0000313" key="6">
    <source>
        <dbReference type="Proteomes" id="UP000595823"/>
    </source>
</evidence>
<keyword evidence="1" id="KW-0805">Transcription regulation</keyword>
<dbReference type="SUPFAM" id="SSF46785">
    <property type="entry name" value="Winged helix' DNA-binding domain"/>
    <property type="match status" value="1"/>
</dbReference>
<dbReference type="SMART" id="SM00345">
    <property type="entry name" value="HTH_GNTR"/>
    <property type="match status" value="1"/>
</dbReference>
<dbReference type="Pfam" id="PF00392">
    <property type="entry name" value="GntR"/>
    <property type="match status" value="1"/>
</dbReference>
<dbReference type="InterPro" id="IPR011663">
    <property type="entry name" value="UTRA"/>
</dbReference>
<dbReference type="Proteomes" id="UP000595823">
    <property type="component" value="Chromosome"/>
</dbReference>
<name>A0A7T7CB76_9BACI</name>
<dbReference type="AlphaFoldDB" id="A0A7T7CB76"/>
<dbReference type="Gene3D" id="3.40.1410.10">
    <property type="entry name" value="Chorismate lyase-like"/>
    <property type="match status" value="1"/>
</dbReference>
<dbReference type="InterPro" id="IPR000524">
    <property type="entry name" value="Tscrpt_reg_HTH_GntR"/>
</dbReference>
<accession>A0A7T7CB76</accession>
<dbReference type="SUPFAM" id="SSF64288">
    <property type="entry name" value="Chorismate lyase-like"/>
    <property type="match status" value="1"/>
</dbReference>
<dbReference type="Gene3D" id="1.10.10.10">
    <property type="entry name" value="Winged helix-like DNA-binding domain superfamily/Winged helix DNA-binding domain"/>
    <property type="match status" value="1"/>
</dbReference>
<protein>
    <submittedName>
        <fullName evidence="5">GntR family transcriptional regulator</fullName>
    </submittedName>
</protein>
<dbReference type="GO" id="GO:0045892">
    <property type="term" value="P:negative regulation of DNA-templated transcription"/>
    <property type="evidence" value="ECO:0007669"/>
    <property type="project" value="TreeGrafter"/>
</dbReference>
<proteinExistence type="predicted"/>
<evidence type="ECO:0000313" key="5">
    <source>
        <dbReference type="EMBL" id="QQK75514.1"/>
    </source>
</evidence>
<keyword evidence="6" id="KW-1185">Reference proteome</keyword>
<reference evidence="5 6" key="1">
    <citation type="submission" date="2020-06" db="EMBL/GenBank/DDBJ databases">
        <title>Genomic analysis of Salicibibacter sp. NKC5-3.</title>
        <authorList>
            <person name="Oh Y.J."/>
        </authorList>
    </citation>
    <scope>NUCLEOTIDE SEQUENCE [LARGE SCALE GENOMIC DNA]</scope>
    <source>
        <strain evidence="5 6">NKC5-3</strain>
    </source>
</reference>
<dbReference type="FunFam" id="1.10.10.10:FF:000079">
    <property type="entry name" value="GntR family transcriptional regulator"/>
    <property type="match status" value="1"/>
</dbReference>
<evidence type="ECO:0000256" key="2">
    <source>
        <dbReference type="ARBA" id="ARBA00023125"/>
    </source>
</evidence>
<dbReference type="Pfam" id="PF07702">
    <property type="entry name" value="UTRA"/>
    <property type="match status" value="1"/>
</dbReference>
<gene>
    <name evidence="5" type="ORF">HUG15_07910</name>
</gene>
<keyword evidence="3" id="KW-0804">Transcription</keyword>
<evidence type="ECO:0000256" key="3">
    <source>
        <dbReference type="ARBA" id="ARBA00023163"/>
    </source>
</evidence>
<dbReference type="InterPro" id="IPR036390">
    <property type="entry name" value="WH_DNA-bd_sf"/>
</dbReference>
<dbReference type="SMART" id="SM00866">
    <property type="entry name" value="UTRA"/>
    <property type="match status" value="1"/>
</dbReference>
<dbReference type="InterPro" id="IPR050679">
    <property type="entry name" value="Bact_HTH_transcr_reg"/>
</dbReference>
<sequence>MEKQTMDNTNRIPLYQQIKELILQNIQNRIWKPGEYIPSEIKLLDEFNVSRTTLRQAISSLVQEGILDSQQGKGTKVNTYTPINRIQSSTIRFEEQGDKFTSKILRMDFSLEMYHAKKQLNKPENEKIFLYERVRFADGTPIAILQFYTTESIGRLFMTNQSDTKEPYAIIEENNVSLKHATDWVTAVNASTKEADILGVRGGESLVQISRLSSGINDMPIEYSRTIYRADKFNYSVTLANY</sequence>
<dbReference type="PROSITE" id="PS50949">
    <property type="entry name" value="HTH_GNTR"/>
    <property type="match status" value="1"/>
</dbReference>
<organism evidence="5 6">
    <name type="scientific">Salicibibacter cibarius</name>
    <dbReference type="NCBI Taxonomy" id="2743000"/>
    <lineage>
        <taxon>Bacteria</taxon>
        <taxon>Bacillati</taxon>
        <taxon>Bacillota</taxon>
        <taxon>Bacilli</taxon>
        <taxon>Bacillales</taxon>
        <taxon>Bacillaceae</taxon>
        <taxon>Salicibibacter</taxon>
    </lineage>
</organism>
<dbReference type="GO" id="GO:0003677">
    <property type="term" value="F:DNA binding"/>
    <property type="evidence" value="ECO:0007669"/>
    <property type="project" value="UniProtKB-KW"/>
</dbReference>
<dbReference type="RefSeq" id="WP_200128151.1">
    <property type="nucleotide sequence ID" value="NZ_CP054705.1"/>
</dbReference>
<dbReference type="PRINTS" id="PR00035">
    <property type="entry name" value="HTHGNTR"/>
</dbReference>
<dbReference type="EMBL" id="CP054705">
    <property type="protein sequence ID" value="QQK75514.1"/>
    <property type="molecule type" value="Genomic_DNA"/>
</dbReference>
<dbReference type="PANTHER" id="PTHR44846:SF1">
    <property type="entry name" value="MANNOSYL-D-GLYCERATE TRANSPORT_METABOLISM SYSTEM REPRESSOR MNGR-RELATED"/>
    <property type="match status" value="1"/>
</dbReference>
<dbReference type="InterPro" id="IPR036388">
    <property type="entry name" value="WH-like_DNA-bd_sf"/>
</dbReference>
<evidence type="ECO:0000259" key="4">
    <source>
        <dbReference type="PROSITE" id="PS50949"/>
    </source>
</evidence>